<gene>
    <name evidence="4" type="ORF">AFR_21660</name>
</gene>
<sequence length="178" mass="18729">MSPAKRDPEGRRRALASAAVEVIADSGVGRTTHRAVAARAGVPLGATTYYFPTLNDLVAAGLQQASDAMQAELDGWAGRLTAGNLAPTLVELSRGYLADRPRAILEYEVYLAAARDEQLRPLAQAWLDGLYSLLTPLTDPFTARAVAMLLDGALAQALATGSALDGATLQRAITRLLG</sequence>
<dbReference type="PANTHER" id="PTHR30055">
    <property type="entry name" value="HTH-TYPE TRANSCRIPTIONAL REGULATOR RUTR"/>
    <property type="match status" value="1"/>
</dbReference>
<dbReference type="STRING" id="1246995.AFR_21660"/>
<dbReference type="PATRIC" id="fig|1246995.3.peg.4390"/>
<evidence type="ECO:0000256" key="1">
    <source>
        <dbReference type="ARBA" id="ARBA00023125"/>
    </source>
</evidence>
<dbReference type="HOGENOM" id="CLU_069356_21_2_11"/>
<dbReference type="InterPro" id="IPR001647">
    <property type="entry name" value="HTH_TetR"/>
</dbReference>
<evidence type="ECO:0000259" key="3">
    <source>
        <dbReference type="PROSITE" id="PS50977"/>
    </source>
</evidence>
<dbReference type="eggNOG" id="COG3226">
    <property type="taxonomic scope" value="Bacteria"/>
</dbReference>
<feature type="domain" description="HTH tetR-type" evidence="3">
    <location>
        <begin position="9"/>
        <end position="69"/>
    </location>
</feature>
<reference evidence="4 5" key="1">
    <citation type="journal article" date="2014" name="J. Biotechnol.">
        <title>Complete genome sequence of the actinobacterium Actinoplanes friuliensis HAG 010964, producer of the lipopeptide antibiotic friulimycin.</title>
        <authorList>
            <person name="Ruckert C."/>
            <person name="Szczepanowski R."/>
            <person name="Albersmeier A."/>
            <person name="Goesmann A."/>
            <person name="Fischer N."/>
            <person name="Steinkamper A."/>
            <person name="Puhler A."/>
            <person name="Biener R."/>
            <person name="Schwartz D."/>
            <person name="Kalinowski J."/>
        </authorList>
    </citation>
    <scope>NUCLEOTIDE SEQUENCE [LARGE SCALE GENOMIC DNA]</scope>
    <source>
        <strain evidence="4 5">DSM 7358</strain>
    </source>
</reference>
<dbReference type="PROSITE" id="PS50977">
    <property type="entry name" value="HTH_TETR_2"/>
    <property type="match status" value="1"/>
</dbReference>
<keyword evidence="1 2" id="KW-0238">DNA-binding</keyword>
<name>U5W0S4_9ACTN</name>
<dbReference type="GO" id="GO:0000976">
    <property type="term" value="F:transcription cis-regulatory region binding"/>
    <property type="evidence" value="ECO:0007669"/>
    <property type="project" value="TreeGrafter"/>
</dbReference>
<keyword evidence="5" id="KW-1185">Reference proteome</keyword>
<dbReference type="KEGG" id="afs:AFR_21660"/>
<dbReference type="PANTHER" id="PTHR30055:SF231">
    <property type="entry name" value="TRANSCRIPTIONAL REGULATORY PROTEIN (PROBABLY DEOR-FAMILY)-RELATED"/>
    <property type="match status" value="1"/>
</dbReference>
<proteinExistence type="predicted"/>
<dbReference type="Pfam" id="PF00440">
    <property type="entry name" value="TetR_N"/>
    <property type="match status" value="1"/>
</dbReference>
<feature type="DNA-binding region" description="H-T-H motif" evidence="2">
    <location>
        <begin position="32"/>
        <end position="51"/>
    </location>
</feature>
<dbReference type="RefSeq" id="WP_023362974.1">
    <property type="nucleotide sequence ID" value="NC_022657.1"/>
</dbReference>
<dbReference type="Pfam" id="PF17940">
    <property type="entry name" value="TetR_C_31"/>
    <property type="match status" value="1"/>
</dbReference>
<dbReference type="SUPFAM" id="SSF46689">
    <property type="entry name" value="Homeodomain-like"/>
    <property type="match status" value="1"/>
</dbReference>
<dbReference type="Proteomes" id="UP000017746">
    <property type="component" value="Chromosome"/>
</dbReference>
<accession>U5W0S4</accession>
<dbReference type="InterPro" id="IPR041583">
    <property type="entry name" value="TetR_C_31"/>
</dbReference>
<dbReference type="OrthoDB" id="7506349at2"/>
<dbReference type="EMBL" id="CP006272">
    <property type="protein sequence ID" value="AGZ42602.1"/>
    <property type="molecule type" value="Genomic_DNA"/>
</dbReference>
<organism evidence="4 5">
    <name type="scientific">Actinoplanes friuliensis DSM 7358</name>
    <dbReference type="NCBI Taxonomy" id="1246995"/>
    <lineage>
        <taxon>Bacteria</taxon>
        <taxon>Bacillati</taxon>
        <taxon>Actinomycetota</taxon>
        <taxon>Actinomycetes</taxon>
        <taxon>Micromonosporales</taxon>
        <taxon>Micromonosporaceae</taxon>
        <taxon>Actinoplanes</taxon>
    </lineage>
</organism>
<protein>
    <submittedName>
        <fullName evidence="4">HTH-type transcriptional regulator betI</fullName>
    </submittedName>
</protein>
<dbReference type="AlphaFoldDB" id="U5W0S4"/>
<evidence type="ECO:0000313" key="4">
    <source>
        <dbReference type="EMBL" id="AGZ42602.1"/>
    </source>
</evidence>
<evidence type="ECO:0000313" key="5">
    <source>
        <dbReference type="Proteomes" id="UP000017746"/>
    </source>
</evidence>
<dbReference type="InterPro" id="IPR050109">
    <property type="entry name" value="HTH-type_TetR-like_transc_reg"/>
</dbReference>
<dbReference type="GO" id="GO:0003700">
    <property type="term" value="F:DNA-binding transcription factor activity"/>
    <property type="evidence" value="ECO:0007669"/>
    <property type="project" value="TreeGrafter"/>
</dbReference>
<dbReference type="Gene3D" id="1.10.357.10">
    <property type="entry name" value="Tetracycline Repressor, domain 2"/>
    <property type="match status" value="1"/>
</dbReference>
<evidence type="ECO:0000256" key="2">
    <source>
        <dbReference type="PROSITE-ProRule" id="PRU00335"/>
    </source>
</evidence>
<dbReference type="InterPro" id="IPR009057">
    <property type="entry name" value="Homeodomain-like_sf"/>
</dbReference>